<dbReference type="InterPro" id="IPR011701">
    <property type="entry name" value="MFS"/>
</dbReference>
<dbReference type="GO" id="GO:0015565">
    <property type="term" value="F:threonine efflux transmembrane transporter activity"/>
    <property type="evidence" value="ECO:0007669"/>
    <property type="project" value="EnsemblFungi"/>
</dbReference>
<feature type="transmembrane region" description="Helical" evidence="8">
    <location>
        <begin position="480"/>
        <end position="500"/>
    </location>
</feature>
<dbReference type="PROSITE" id="PS50850">
    <property type="entry name" value="MFS"/>
    <property type="match status" value="1"/>
</dbReference>
<feature type="transmembrane region" description="Helical" evidence="8">
    <location>
        <begin position="401"/>
        <end position="424"/>
    </location>
</feature>
<evidence type="ECO:0000256" key="8">
    <source>
        <dbReference type="SAM" id="Phobius"/>
    </source>
</evidence>
<dbReference type="FunFam" id="1.20.1720.10:FF:000009">
    <property type="entry name" value="MFS multidrug transporter"/>
    <property type="match status" value="1"/>
</dbReference>
<dbReference type="GO" id="GO:0032973">
    <property type="term" value="P:amino acid export across plasma membrane"/>
    <property type="evidence" value="ECO:0007669"/>
    <property type="project" value="EnsemblFungi"/>
</dbReference>
<keyword evidence="5 8" id="KW-0472">Membrane</keyword>
<evidence type="ECO:0000313" key="11">
    <source>
        <dbReference type="Proteomes" id="UP000008673"/>
    </source>
</evidence>
<dbReference type="InterPro" id="IPR020846">
    <property type="entry name" value="MFS_dom"/>
</dbReference>
<dbReference type="PANTHER" id="PTHR23502:SF5">
    <property type="entry name" value="QUINIDINE RESISTANCE PROTEIN 3"/>
    <property type="match status" value="1"/>
</dbReference>
<dbReference type="CDD" id="cd17323">
    <property type="entry name" value="MFS_Tpo1_MDR_like"/>
    <property type="match status" value="1"/>
</dbReference>
<dbReference type="OrthoDB" id="3936150at2759"/>
<feature type="transmembrane region" description="Helical" evidence="8">
    <location>
        <begin position="94"/>
        <end position="117"/>
    </location>
</feature>
<feature type="domain" description="Major facilitator superfamily (MFS) profile" evidence="9">
    <location>
        <begin position="96"/>
        <end position="598"/>
    </location>
</feature>
<evidence type="ECO:0000256" key="3">
    <source>
        <dbReference type="ARBA" id="ARBA00022692"/>
    </source>
</evidence>
<sequence>MSDRHSSDLISIDSEVSRDHDKPVGLTEDSQENQEKQQNEGSGASLTVSLTKLSSYKLDKSKIVPREKRRGLFSILLLIPEYDNPRDLPPMIKYIIVFNVAFCAMIGPMGTSILLPATENICDELHTSVTIVNVSIGIYLITLGVFPLWWSSFSERHGRRSIYLISFILYFAFTIGCALSKSIGMLIGFRVLSGACAASVQAVGAGSISDLYPIHQRGAAMGIFYLGPLAAPLLSPIVGGAITSRKSFGWRGTQWFLVILSGVCIVLLLFAQPETLRLQDNREAVRKILRERLKKNTDEEQGLSDENQESDVQVDRILSRLSRQPSRLEDSDPVDTVTPIGRISTHVSQSQRQEDLERLKLEIEDLEQPEKQGKVAVFKRNLYTHGFLPLKSLHFLRYPPVFLAICYSAPCFAVLYFVNMTLSYCYSRPPYNFNSLLVGLVYIPNSVTYIIASIWGGRFTDYLLEKKRQKYGIVAPEARFGVNVYLAAGIFPCSLLITGWCLDKKEHWVTPLVGTALFGFAQMIVIGTTVTYIADSLPGRGATGIALSNFVRMLLAAGASFATEPLIKALGTGILFSILAGCTIVLSSILAILKLRADYWRETYNLERLYDIVDDS</sequence>
<dbReference type="GeneID" id="25769664"/>
<organism evidence="10 11">
    <name type="scientific">Ogataea parapolymorpha (strain ATCC 26012 / BCRC 20466 / JCM 22074 / NRRL Y-7560 / DL-1)</name>
    <name type="common">Yeast</name>
    <name type="synonym">Hansenula polymorpha</name>
    <dbReference type="NCBI Taxonomy" id="871575"/>
    <lineage>
        <taxon>Eukaryota</taxon>
        <taxon>Fungi</taxon>
        <taxon>Dikarya</taxon>
        <taxon>Ascomycota</taxon>
        <taxon>Saccharomycotina</taxon>
        <taxon>Pichiomycetes</taxon>
        <taxon>Pichiales</taxon>
        <taxon>Pichiaceae</taxon>
        <taxon>Ogataea</taxon>
    </lineage>
</organism>
<feature type="transmembrane region" description="Helical" evidence="8">
    <location>
        <begin position="129"/>
        <end position="150"/>
    </location>
</feature>
<dbReference type="RefSeq" id="XP_013935608.1">
    <property type="nucleotide sequence ID" value="XM_014080133.1"/>
</dbReference>
<dbReference type="InterPro" id="IPR036259">
    <property type="entry name" value="MFS_trans_sf"/>
</dbReference>
<feature type="transmembrane region" description="Helical" evidence="8">
    <location>
        <begin position="254"/>
        <end position="271"/>
    </location>
</feature>
<reference evidence="10 11" key="1">
    <citation type="journal article" date="2013" name="BMC Genomics">
        <title>Genome sequence and analysis of methylotrophic yeast Hansenula polymorpha DL1.</title>
        <authorList>
            <person name="Ravin N.V."/>
            <person name="Eldarov M.A."/>
            <person name="Kadnikov V.V."/>
            <person name="Beletsky A.V."/>
            <person name="Schneider J."/>
            <person name="Mardanova E.S."/>
            <person name="Smekalova E.M."/>
            <person name="Zvereva M.I."/>
            <person name="Dontsova O.A."/>
            <person name="Mardanov A.V."/>
            <person name="Skryabin K.G."/>
        </authorList>
    </citation>
    <scope>NUCLEOTIDE SEQUENCE [LARGE SCALE GENOMIC DNA]</scope>
    <source>
        <strain evidence="11">ATCC 26012 / BCRC 20466 / JCM 22074 / NRRL Y-7560 / DL-1</strain>
    </source>
</reference>
<dbReference type="GO" id="GO:0030476">
    <property type="term" value="P:ascospore wall assembly"/>
    <property type="evidence" value="ECO:0007669"/>
    <property type="project" value="EnsemblFungi"/>
</dbReference>
<dbReference type="HOGENOM" id="CLU_008455_8_5_1"/>
<dbReference type="PANTHER" id="PTHR23502">
    <property type="entry name" value="MAJOR FACILITATOR SUPERFAMILY"/>
    <property type="match status" value="1"/>
</dbReference>
<proteinExistence type="inferred from homology"/>
<comment type="subcellular location">
    <subcellularLocation>
        <location evidence="1">Membrane</location>
        <topology evidence="1">Multi-pass membrane protein</topology>
    </subcellularLocation>
</comment>
<dbReference type="GO" id="GO:0010509">
    <property type="term" value="P:intracellular polyamine homeostasis"/>
    <property type="evidence" value="ECO:0007669"/>
    <property type="project" value="EnsemblFungi"/>
</dbReference>
<keyword evidence="11" id="KW-1185">Reference proteome</keyword>
<evidence type="ECO:0000256" key="7">
    <source>
        <dbReference type="SAM" id="MobiDB-lite"/>
    </source>
</evidence>
<keyword evidence="3 8" id="KW-0812">Transmembrane</keyword>
<dbReference type="Gene3D" id="1.20.1720.10">
    <property type="entry name" value="Multidrug resistance protein D"/>
    <property type="match status" value="1"/>
</dbReference>
<dbReference type="AlphaFoldDB" id="W1QIH2"/>
<feature type="region of interest" description="Disordered" evidence="7">
    <location>
        <begin position="1"/>
        <end position="43"/>
    </location>
</feature>
<feature type="transmembrane region" description="Helical" evidence="8">
    <location>
        <begin position="512"/>
        <end position="534"/>
    </location>
</feature>
<dbReference type="Proteomes" id="UP000008673">
    <property type="component" value="Unassembled WGS sequence"/>
</dbReference>
<dbReference type="GO" id="GO:0005886">
    <property type="term" value="C:plasma membrane"/>
    <property type="evidence" value="ECO:0007669"/>
    <property type="project" value="EnsemblFungi"/>
</dbReference>
<gene>
    <name evidence="10" type="ORF">HPODL_00189</name>
</gene>
<comment type="caution">
    <text evidence="10">The sequence shown here is derived from an EMBL/GenBank/DDBJ whole genome shotgun (WGS) entry which is preliminary data.</text>
</comment>
<evidence type="ECO:0000256" key="5">
    <source>
        <dbReference type="ARBA" id="ARBA00023136"/>
    </source>
</evidence>
<dbReference type="STRING" id="871575.W1QIH2"/>
<evidence type="ECO:0000256" key="4">
    <source>
        <dbReference type="ARBA" id="ARBA00022989"/>
    </source>
</evidence>
<dbReference type="GO" id="GO:0015203">
    <property type="term" value="F:polyamine transmembrane transporter activity"/>
    <property type="evidence" value="ECO:0007669"/>
    <property type="project" value="EnsemblFungi"/>
</dbReference>
<keyword evidence="4 8" id="KW-1133">Transmembrane helix</keyword>
<evidence type="ECO:0000259" key="9">
    <source>
        <dbReference type="PROSITE" id="PS50850"/>
    </source>
</evidence>
<evidence type="ECO:0000256" key="6">
    <source>
        <dbReference type="ARBA" id="ARBA00038347"/>
    </source>
</evidence>
<dbReference type="SUPFAM" id="SSF103473">
    <property type="entry name" value="MFS general substrate transporter"/>
    <property type="match status" value="1"/>
</dbReference>
<dbReference type="Gene3D" id="1.20.1250.20">
    <property type="entry name" value="MFS general substrate transporter like domains"/>
    <property type="match status" value="1"/>
</dbReference>
<dbReference type="eggNOG" id="KOG0255">
    <property type="taxonomic scope" value="Eukaryota"/>
</dbReference>
<feature type="transmembrane region" description="Helical" evidence="8">
    <location>
        <begin position="187"/>
        <end position="208"/>
    </location>
</feature>
<evidence type="ECO:0000256" key="1">
    <source>
        <dbReference type="ARBA" id="ARBA00004141"/>
    </source>
</evidence>
<dbReference type="Pfam" id="PF07690">
    <property type="entry name" value="MFS_1"/>
    <property type="match status" value="1"/>
</dbReference>
<dbReference type="OMA" id="IFSMATT"/>
<evidence type="ECO:0000313" key="10">
    <source>
        <dbReference type="EMBL" id="ESX00774.1"/>
    </source>
</evidence>
<comment type="similarity">
    <text evidence="6">Belongs to the major facilitator superfamily. CAR1 family.</text>
</comment>
<keyword evidence="2" id="KW-0813">Transport</keyword>
<evidence type="ECO:0000256" key="2">
    <source>
        <dbReference type="ARBA" id="ARBA00022448"/>
    </source>
</evidence>
<dbReference type="EMBL" id="AEOI02000005">
    <property type="protein sequence ID" value="ESX00774.1"/>
    <property type="molecule type" value="Genomic_DNA"/>
</dbReference>
<feature type="transmembrane region" description="Helical" evidence="8">
    <location>
        <begin position="541"/>
        <end position="562"/>
    </location>
</feature>
<feature type="transmembrane region" description="Helical" evidence="8">
    <location>
        <begin position="436"/>
        <end position="459"/>
    </location>
</feature>
<feature type="transmembrane region" description="Helical" evidence="8">
    <location>
        <begin position="220"/>
        <end position="242"/>
    </location>
</feature>
<accession>W1QIH2</accession>
<feature type="transmembrane region" description="Helical" evidence="8">
    <location>
        <begin position="574"/>
        <end position="593"/>
    </location>
</feature>
<name>W1QIH2_OGAPD</name>
<feature type="transmembrane region" description="Helical" evidence="8">
    <location>
        <begin position="162"/>
        <end position="181"/>
    </location>
</feature>
<dbReference type="KEGG" id="opa:HPODL_00189"/>
<protein>
    <submittedName>
        <fullName evidence="10">Multidrug transporter of the major facilitator superfamily</fullName>
    </submittedName>
</protein>